<evidence type="ECO:0000256" key="1">
    <source>
        <dbReference type="ARBA" id="ARBA00001933"/>
    </source>
</evidence>
<keyword evidence="10 12" id="KW-0456">Lyase</keyword>
<evidence type="ECO:0000256" key="5">
    <source>
        <dbReference type="ARBA" id="ARBA00011270"/>
    </source>
</evidence>
<dbReference type="InterPro" id="IPR036052">
    <property type="entry name" value="TrpB-like_PALP_sf"/>
</dbReference>
<keyword evidence="6 12" id="KW-0028">Amino-acid biosynthesis</keyword>
<keyword evidence="9 12" id="KW-0057">Aromatic amino acid biosynthesis</keyword>
<dbReference type="Gene3D" id="3.40.50.1100">
    <property type="match status" value="2"/>
</dbReference>
<evidence type="ECO:0000313" key="14">
    <source>
        <dbReference type="EMBL" id="TBW54748.1"/>
    </source>
</evidence>
<comment type="function">
    <text evidence="2 12">The beta subunit is responsible for the synthesis of L-tryptophan from indole and L-serine.</text>
</comment>
<dbReference type="CDD" id="cd06446">
    <property type="entry name" value="Trp-synth_B"/>
    <property type="match status" value="1"/>
</dbReference>
<dbReference type="PROSITE" id="PS00168">
    <property type="entry name" value="TRP_SYNTHASE_BETA"/>
    <property type="match status" value="1"/>
</dbReference>
<sequence>MSVKLTEEMLRALPDTRGHFGAYGGRFVSETLMDSLMQLETEYLKLRDDAEFQATFDKDLADYVGRPSPLYFAERLTRETGGAQIWLKREDLNHTGAHKVNNTIGQALLASFLGKKRVIAETGAGQHGVATATVCARLGLECHVFMGSEDVKRQSLNVYRMKLLGAEVHAVESGTKTLKDAMNEAMRDWVTNVDDTFYIIGTVAGPHPYPMLVRDFQAVIGRETRRQALAQAGRLPDALVACVGGGSNAIGLFYPFLTDESVAMYGVEAGGLGLSTGQHAAPLSAGRPGVLHGNRTYLMEDENGQIAGTHSVSAGLDYPGVGPEHSWLKDIGRAQYVSVTDDEALAGFRQLTRVEGIMPALESAHAVAYATKLAASMDKGQMVVINVSGRGDKDIHTIAQLDGIEV</sequence>
<reference evidence="14 15" key="1">
    <citation type="submission" date="2019-02" db="EMBL/GenBank/DDBJ databases">
        <title>Marinobacter halodurans sp. nov., a marine bacterium isolated from sea tidal flat.</title>
        <authorList>
            <person name="Yoo Y."/>
            <person name="Lee D.W."/>
            <person name="Kim B.S."/>
            <person name="Kim J.-J."/>
        </authorList>
    </citation>
    <scope>NUCLEOTIDE SEQUENCE [LARGE SCALE GENOMIC DNA]</scope>
    <source>
        <strain evidence="14 15">YJ-S3-2</strain>
    </source>
</reference>
<comment type="cofactor">
    <cofactor evidence="1 12">
        <name>pyridoxal 5'-phosphate</name>
        <dbReference type="ChEBI" id="CHEBI:597326"/>
    </cofactor>
</comment>
<feature type="modified residue" description="N6-(pyridoxal phosphate)lysine" evidence="12">
    <location>
        <position position="99"/>
    </location>
</feature>
<dbReference type="PANTHER" id="PTHR48077">
    <property type="entry name" value="TRYPTOPHAN SYNTHASE-RELATED"/>
    <property type="match status" value="1"/>
</dbReference>
<evidence type="ECO:0000256" key="6">
    <source>
        <dbReference type="ARBA" id="ARBA00022605"/>
    </source>
</evidence>
<dbReference type="PANTHER" id="PTHR48077:SF3">
    <property type="entry name" value="TRYPTOPHAN SYNTHASE"/>
    <property type="match status" value="1"/>
</dbReference>
<evidence type="ECO:0000256" key="9">
    <source>
        <dbReference type="ARBA" id="ARBA00023141"/>
    </source>
</evidence>
<dbReference type="Pfam" id="PF00291">
    <property type="entry name" value="PALP"/>
    <property type="match status" value="1"/>
</dbReference>
<protein>
    <recommendedName>
        <fullName evidence="12">Tryptophan synthase beta chain</fullName>
        <ecNumber evidence="12">4.2.1.20</ecNumber>
    </recommendedName>
</protein>
<evidence type="ECO:0000313" key="15">
    <source>
        <dbReference type="Proteomes" id="UP000313645"/>
    </source>
</evidence>
<dbReference type="InterPro" id="IPR006654">
    <property type="entry name" value="Trp_synth_beta"/>
</dbReference>
<keyword evidence="8 12" id="KW-0663">Pyridoxal phosphate</keyword>
<comment type="similarity">
    <text evidence="4 12">Belongs to the TrpB family.</text>
</comment>
<dbReference type="EC" id="4.2.1.20" evidence="12"/>
<evidence type="ECO:0000256" key="4">
    <source>
        <dbReference type="ARBA" id="ARBA00009982"/>
    </source>
</evidence>
<accession>A0ABY1ZJ10</accession>
<comment type="caution">
    <text evidence="14">The sequence shown here is derived from an EMBL/GenBank/DDBJ whole genome shotgun (WGS) entry which is preliminary data.</text>
</comment>
<dbReference type="EMBL" id="SJDL01000019">
    <property type="protein sequence ID" value="TBW54748.1"/>
    <property type="molecule type" value="Genomic_DNA"/>
</dbReference>
<dbReference type="Proteomes" id="UP000313645">
    <property type="component" value="Unassembled WGS sequence"/>
</dbReference>
<comment type="pathway">
    <text evidence="3 12">Amino-acid biosynthesis; L-tryptophan biosynthesis; L-tryptophan from chorismate: step 5/5.</text>
</comment>
<evidence type="ECO:0000256" key="7">
    <source>
        <dbReference type="ARBA" id="ARBA00022822"/>
    </source>
</evidence>
<name>A0ABY1ZJ10_9GAMM</name>
<feature type="domain" description="Tryptophan synthase beta chain-like PALP" evidence="13">
    <location>
        <begin position="65"/>
        <end position="389"/>
    </location>
</feature>
<gene>
    <name evidence="12 14" type="primary">trpB</name>
    <name evidence="14" type="ORF">EZI54_12830</name>
</gene>
<dbReference type="NCBIfam" id="TIGR00263">
    <property type="entry name" value="trpB"/>
    <property type="match status" value="1"/>
</dbReference>
<dbReference type="GO" id="GO:0004834">
    <property type="term" value="F:tryptophan synthase activity"/>
    <property type="evidence" value="ECO:0007669"/>
    <property type="project" value="UniProtKB-EC"/>
</dbReference>
<organism evidence="14 15">
    <name type="scientific">Marinobacter halodurans</name>
    <dbReference type="NCBI Taxonomy" id="2528979"/>
    <lineage>
        <taxon>Bacteria</taxon>
        <taxon>Pseudomonadati</taxon>
        <taxon>Pseudomonadota</taxon>
        <taxon>Gammaproteobacteria</taxon>
        <taxon>Pseudomonadales</taxon>
        <taxon>Marinobacteraceae</taxon>
        <taxon>Marinobacter</taxon>
    </lineage>
</organism>
<evidence type="ECO:0000256" key="11">
    <source>
        <dbReference type="ARBA" id="ARBA00049047"/>
    </source>
</evidence>
<evidence type="ECO:0000256" key="2">
    <source>
        <dbReference type="ARBA" id="ARBA00002786"/>
    </source>
</evidence>
<dbReference type="HAMAP" id="MF_00133">
    <property type="entry name" value="Trp_synth_beta"/>
    <property type="match status" value="1"/>
</dbReference>
<evidence type="ECO:0000259" key="13">
    <source>
        <dbReference type="Pfam" id="PF00291"/>
    </source>
</evidence>
<keyword evidence="15" id="KW-1185">Reference proteome</keyword>
<evidence type="ECO:0000256" key="3">
    <source>
        <dbReference type="ARBA" id="ARBA00004733"/>
    </source>
</evidence>
<dbReference type="InterPro" id="IPR023026">
    <property type="entry name" value="Trp_synth_beta/beta-like"/>
</dbReference>
<dbReference type="InterPro" id="IPR006653">
    <property type="entry name" value="Trp_synth_b_CS"/>
</dbReference>
<proteinExistence type="inferred from homology"/>
<dbReference type="InterPro" id="IPR001926">
    <property type="entry name" value="TrpB-like_PALP"/>
</dbReference>
<evidence type="ECO:0000256" key="8">
    <source>
        <dbReference type="ARBA" id="ARBA00022898"/>
    </source>
</evidence>
<dbReference type="SUPFAM" id="SSF53686">
    <property type="entry name" value="Tryptophan synthase beta subunit-like PLP-dependent enzymes"/>
    <property type="match status" value="1"/>
</dbReference>
<evidence type="ECO:0000256" key="10">
    <source>
        <dbReference type="ARBA" id="ARBA00023239"/>
    </source>
</evidence>
<keyword evidence="7 12" id="KW-0822">Tryptophan biosynthesis</keyword>
<evidence type="ECO:0000256" key="12">
    <source>
        <dbReference type="HAMAP-Rule" id="MF_00133"/>
    </source>
</evidence>
<comment type="subunit">
    <text evidence="5 12">Tetramer of two alpha and two beta chains.</text>
</comment>
<dbReference type="PIRSF" id="PIRSF001413">
    <property type="entry name" value="Trp_syn_beta"/>
    <property type="match status" value="1"/>
</dbReference>
<comment type="catalytic activity">
    <reaction evidence="11 12">
        <text>(1S,2R)-1-C-(indol-3-yl)glycerol 3-phosphate + L-serine = D-glyceraldehyde 3-phosphate + L-tryptophan + H2O</text>
        <dbReference type="Rhea" id="RHEA:10532"/>
        <dbReference type="ChEBI" id="CHEBI:15377"/>
        <dbReference type="ChEBI" id="CHEBI:33384"/>
        <dbReference type="ChEBI" id="CHEBI:57912"/>
        <dbReference type="ChEBI" id="CHEBI:58866"/>
        <dbReference type="ChEBI" id="CHEBI:59776"/>
        <dbReference type="EC" id="4.2.1.20"/>
    </reaction>
</comment>